<accession>A0A8S1KK15</accession>
<dbReference type="PROSITE" id="PS01032">
    <property type="entry name" value="PPM_1"/>
    <property type="match status" value="1"/>
</dbReference>
<dbReference type="OrthoDB" id="10264738at2759"/>
<dbReference type="Proteomes" id="UP000692954">
    <property type="component" value="Unassembled WGS sequence"/>
</dbReference>
<feature type="compositionally biased region" description="Polar residues" evidence="3">
    <location>
        <begin position="47"/>
        <end position="61"/>
    </location>
</feature>
<reference evidence="5" key="1">
    <citation type="submission" date="2021-01" db="EMBL/GenBank/DDBJ databases">
        <authorList>
            <consortium name="Genoscope - CEA"/>
            <person name="William W."/>
        </authorList>
    </citation>
    <scope>NUCLEOTIDE SEQUENCE</scope>
</reference>
<sequence length="447" mass="50690">MNKANRTTSLRQHKLTFLKDNNNSLQLQTRSQSFKQSISISPDKKSQISPTKQNSVFLNGQLLTRPRSKYNQQGNMSSTKLQDSQKLFLIQQAQQAQQYQSQQQKAEQSPALHRKQQSDKGLKYDLPRISPIKARQQIKQLQPDMNQLDLFKREQIKQNIIKNAYTKSQAGKNEDNLTKINQDSYISLQQFKDNMSLFGVCDGHGQDGHKCSQYVKDNLPKNINSLLSQNSSSISETISKSFIRTNYQLCNFEEIITTFSGSTTVISLIVDDTIYTANVGDSRSIICRQQSNGNKVAISLSNDHKPDLPQERRRIEQNGGRVEPYIDFDGSSLGPSRVWLKGEDIPGLAMSRSFGDKVAASCGVICEPEILTHKIQDGDLFMVLASDGVWEFLSNEQVIDMIYPYYIQDEGNAACVRIVKESIKLWKLNDTVIDDITIVIVFFNKQK</sequence>
<dbReference type="AlphaFoldDB" id="A0A8S1KK15"/>
<protein>
    <recommendedName>
        <fullName evidence="4">PPM-type phosphatase domain-containing protein</fullName>
    </recommendedName>
</protein>
<keyword evidence="6" id="KW-1185">Reference proteome</keyword>
<evidence type="ECO:0000259" key="4">
    <source>
        <dbReference type="PROSITE" id="PS51746"/>
    </source>
</evidence>
<dbReference type="GO" id="GO:0043169">
    <property type="term" value="F:cation binding"/>
    <property type="evidence" value="ECO:0007669"/>
    <property type="project" value="InterPro"/>
</dbReference>
<keyword evidence="2" id="KW-0904">Protein phosphatase</keyword>
<keyword evidence="2" id="KW-0378">Hydrolase</keyword>
<dbReference type="GO" id="GO:0016020">
    <property type="term" value="C:membrane"/>
    <property type="evidence" value="ECO:0007669"/>
    <property type="project" value="UniProtKB-SubCell"/>
</dbReference>
<dbReference type="CDD" id="cd00143">
    <property type="entry name" value="PP2Cc"/>
    <property type="match status" value="1"/>
</dbReference>
<dbReference type="GO" id="GO:0004722">
    <property type="term" value="F:protein serine/threonine phosphatase activity"/>
    <property type="evidence" value="ECO:0007669"/>
    <property type="project" value="InterPro"/>
</dbReference>
<dbReference type="InterPro" id="IPR001932">
    <property type="entry name" value="PPM-type_phosphatase-like_dom"/>
</dbReference>
<dbReference type="SMART" id="SM00332">
    <property type="entry name" value="PP2Cc"/>
    <property type="match status" value="1"/>
</dbReference>
<dbReference type="PANTHER" id="PTHR47992">
    <property type="entry name" value="PROTEIN PHOSPHATASE"/>
    <property type="match status" value="1"/>
</dbReference>
<dbReference type="FunFam" id="3.60.40.10:FF:000051">
    <property type="entry name" value="Protein phosphatase 2C-like protein"/>
    <property type="match status" value="1"/>
</dbReference>
<name>A0A8S1KK15_9CILI</name>
<dbReference type="Pfam" id="PF00481">
    <property type="entry name" value="PP2C"/>
    <property type="match status" value="1"/>
</dbReference>
<feature type="region of interest" description="Disordered" evidence="3">
    <location>
        <begin position="100"/>
        <end position="123"/>
    </location>
</feature>
<evidence type="ECO:0000313" key="6">
    <source>
        <dbReference type="Proteomes" id="UP000692954"/>
    </source>
</evidence>
<dbReference type="PROSITE" id="PS51746">
    <property type="entry name" value="PPM_2"/>
    <property type="match status" value="1"/>
</dbReference>
<feature type="region of interest" description="Disordered" evidence="3">
    <location>
        <begin position="36"/>
        <end position="61"/>
    </location>
</feature>
<comment type="subcellular location">
    <subcellularLocation>
        <location evidence="1">Membrane</location>
        <topology evidence="1">Peripheral membrane protein</topology>
    </subcellularLocation>
</comment>
<organism evidence="5 6">
    <name type="scientific">Paramecium sonneborni</name>
    <dbReference type="NCBI Taxonomy" id="65129"/>
    <lineage>
        <taxon>Eukaryota</taxon>
        <taxon>Sar</taxon>
        <taxon>Alveolata</taxon>
        <taxon>Ciliophora</taxon>
        <taxon>Intramacronucleata</taxon>
        <taxon>Oligohymenophorea</taxon>
        <taxon>Peniculida</taxon>
        <taxon>Parameciidae</taxon>
        <taxon>Paramecium</taxon>
    </lineage>
</organism>
<evidence type="ECO:0000313" key="5">
    <source>
        <dbReference type="EMBL" id="CAD8055097.1"/>
    </source>
</evidence>
<dbReference type="EMBL" id="CAJJDN010000009">
    <property type="protein sequence ID" value="CAD8055097.1"/>
    <property type="molecule type" value="Genomic_DNA"/>
</dbReference>
<gene>
    <name evidence="5" type="ORF">PSON_ATCC_30995.1.T0090070</name>
</gene>
<evidence type="ECO:0000256" key="1">
    <source>
        <dbReference type="ARBA" id="ARBA00004170"/>
    </source>
</evidence>
<feature type="domain" description="PPM-type phosphatase" evidence="4">
    <location>
        <begin position="162"/>
        <end position="443"/>
    </location>
</feature>
<comment type="caution">
    <text evidence="5">The sequence shown here is derived from an EMBL/GenBank/DDBJ whole genome shotgun (WGS) entry which is preliminary data.</text>
</comment>
<dbReference type="InterPro" id="IPR000222">
    <property type="entry name" value="PP2C_BS"/>
</dbReference>
<dbReference type="InterPro" id="IPR015655">
    <property type="entry name" value="PP2C"/>
</dbReference>
<proteinExistence type="inferred from homology"/>
<evidence type="ECO:0000256" key="2">
    <source>
        <dbReference type="RuleBase" id="RU003465"/>
    </source>
</evidence>
<evidence type="ECO:0000256" key="3">
    <source>
        <dbReference type="SAM" id="MobiDB-lite"/>
    </source>
</evidence>
<comment type="similarity">
    <text evidence="2">Belongs to the PP2C family.</text>
</comment>